<feature type="transmembrane region" description="Helical" evidence="1">
    <location>
        <begin position="78"/>
        <end position="100"/>
    </location>
</feature>
<keyword evidence="1" id="KW-0472">Membrane</keyword>
<reference evidence="2" key="1">
    <citation type="journal article" date="2021" name="Environ. Microbiol.">
        <title>New insights into the diversity and evolution of the archaeal mobilome from three complete genomes of Saccharolobus shibatae.</title>
        <authorList>
            <person name="Medvedeva S."/>
            <person name="Brandt D."/>
            <person name="Cvirkaite-Krupovic V."/>
            <person name="Liu Y."/>
            <person name="Severinov K."/>
            <person name="Ishino S."/>
            <person name="Ishino Y."/>
            <person name="Prangishvili D."/>
            <person name="Kalinowski J."/>
            <person name="Krupovic M."/>
        </authorList>
    </citation>
    <scope>NUCLEOTIDE SEQUENCE</scope>
    <source>
        <strain evidence="2">B12</strain>
    </source>
</reference>
<dbReference type="RefSeq" id="WP_015979212.1">
    <property type="nucleotide sequence ID" value="NZ_CP077717.1"/>
</dbReference>
<feature type="transmembrane region" description="Helical" evidence="1">
    <location>
        <begin position="5"/>
        <end position="26"/>
    </location>
</feature>
<dbReference type="Pfam" id="PF17615">
    <property type="entry name" value="C166"/>
    <property type="match status" value="1"/>
</dbReference>
<dbReference type="AlphaFoldDB" id="A0A8F5BRR1"/>
<feature type="transmembrane region" description="Helical" evidence="1">
    <location>
        <begin position="107"/>
        <end position="126"/>
    </location>
</feature>
<name>A0A8F5BRR1_SACSH</name>
<proteinExistence type="predicted"/>
<evidence type="ECO:0000256" key="1">
    <source>
        <dbReference type="SAM" id="Phobius"/>
    </source>
</evidence>
<dbReference type="KEGG" id="sshi:J5U23_03158"/>
<sequence>MGTKLVVYVLLFDVFLSLVVGAYSGIAPPSIPPVPTYASAQLTASLITWTVGWPPITLWPQITLIPPFSILGANFPGLTIPSLTIPGVTLFSISFSWLAPIIYIANWIIWVFQTVASVLSYLLNIFTGSVGLLSSVPVLGPFLTAFVLIVNFVLVWELIKLIRGSE</sequence>
<dbReference type="GeneID" id="65564636"/>
<keyword evidence="1" id="KW-0812">Transmembrane</keyword>
<gene>
    <name evidence="2" type="ORF">J5U23_03158</name>
</gene>
<dbReference type="EMBL" id="CP077717">
    <property type="protein sequence ID" value="QXJ30261.1"/>
    <property type="molecule type" value="Genomic_DNA"/>
</dbReference>
<keyword evidence="1" id="KW-1133">Transmembrane helix</keyword>
<dbReference type="SMR" id="A0A8F5BRR1"/>
<feature type="transmembrane region" description="Helical" evidence="1">
    <location>
        <begin position="138"/>
        <end position="159"/>
    </location>
</feature>
<accession>A0A8F5BRR1</accession>
<protein>
    <submittedName>
        <fullName evidence="2">Uncharacterized protein</fullName>
    </submittedName>
</protein>
<evidence type="ECO:0000313" key="3">
    <source>
        <dbReference type="Proteomes" id="UP000694018"/>
    </source>
</evidence>
<dbReference type="OrthoDB" id="43808at2157"/>
<dbReference type="Proteomes" id="UP000694018">
    <property type="component" value="Chromosome"/>
</dbReference>
<organism evidence="2 3">
    <name type="scientific">Saccharolobus shibatae (strain ATCC 51178 / DSM 5389 / JCM 8931 / NBRC 15437 / B12)</name>
    <name type="common">Sulfolobus shibatae</name>
    <dbReference type="NCBI Taxonomy" id="523848"/>
    <lineage>
        <taxon>Archaea</taxon>
        <taxon>Thermoproteota</taxon>
        <taxon>Thermoprotei</taxon>
        <taxon>Sulfolobales</taxon>
        <taxon>Sulfolobaceae</taxon>
        <taxon>Saccharolobus</taxon>
    </lineage>
</organism>
<evidence type="ECO:0000313" key="2">
    <source>
        <dbReference type="EMBL" id="QXJ30261.1"/>
    </source>
</evidence>